<dbReference type="AlphaFoldDB" id="A0A4Y2JNE0"/>
<reference evidence="2 4" key="1">
    <citation type="journal article" date="2019" name="Sci. Rep.">
        <title>Orb-weaving spider Araneus ventricosus genome elucidates the spidroin gene catalogue.</title>
        <authorList>
            <person name="Kono N."/>
            <person name="Nakamura H."/>
            <person name="Ohtoshi R."/>
            <person name="Moran D.A.P."/>
            <person name="Shinohara A."/>
            <person name="Yoshida Y."/>
            <person name="Fujiwara M."/>
            <person name="Mori M."/>
            <person name="Tomita M."/>
            <person name="Arakawa K."/>
        </authorList>
    </citation>
    <scope>NUCLEOTIDE SEQUENCE [LARGE SCALE GENOMIC DNA]</scope>
</reference>
<dbReference type="InterPro" id="IPR036397">
    <property type="entry name" value="RNaseH_sf"/>
</dbReference>
<gene>
    <name evidence="3" type="ORF">AVEN_131503_1</name>
    <name evidence="2" type="ORF">AVEN_59018_1</name>
</gene>
<keyword evidence="4" id="KW-1185">Reference proteome</keyword>
<dbReference type="GO" id="GO:0003676">
    <property type="term" value="F:nucleic acid binding"/>
    <property type="evidence" value="ECO:0007669"/>
    <property type="project" value="InterPro"/>
</dbReference>
<evidence type="ECO:0000313" key="4">
    <source>
        <dbReference type="Proteomes" id="UP000499080"/>
    </source>
</evidence>
<sequence>NRNILIRWVKAHVSYRGNEEADTLAKKAITEGVIVKALKPRWELKRQKKWQNLWGNGNTGRCVHKVFKTVHLKSVFWTREEILFVTGHGSFPSFLHRFRLLNSDSCACGQVGDPIHYAKSCPLSLSRRIRKLST</sequence>
<dbReference type="InterPro" id="IPR002156">
    <property type="entry name" value="RNaseH_domain"/>
</dbReference>
<protein>
    <recommendedName>
        <fullName evidence="1">RNase H type-1 domain-containing protein</fullName>
    </recommendedName>
</protein>
<dbReference type="EMBL" id="BGPR01111051">
    <property type="protein sequence ID" value="GBM90959.1"/>
    <property type="molecule type" value="Genomic_DNA"/>
</dbReference>
<dbReference type="EMBL" id="BGPR01111057">
    <property type="protein sequence ID" value="GBM90985.1"/>
    <property type="molecule type" value="Genomic_DNA"/>
</dbReference>
<evidence type="ECO:0000313" key="3">
    <source>
        <dbReference type="EMBL" id="GBM90985.1"/>
    </source>
</evidence>
<evidence type="ECO:0000259" key="1">
    <source>
        <dbReference type="PROSITE" id="PS50879"/>
    </source>
</evidence>
<dbReference type="PROSITE" id="PS50879">
    <property type="entry name" value="RNASE_H_1"/>
    <property type="match status" value="1"/>
</dbReference>
<dbReference type="InterPro" id="IPR012337">
    <property type="entry name" value="RNaseH-like_sf"/>
</dbReference>
<dbReference type="GO" id="GO:0004523">
    <property type="term" value="F:RNA-DNA hybrid ribonuclease activity"/>
    <property type="evidence" value="ECO:0007669"/>
    <property type="project" value="InterPro"/>
</dbReference>
<feature type="non-terminal residue" evidence="2">
    <location>
        <position position="1"/>
    </location>
</feature>
<dbReference type="SUPFAM" id="SSF53098">
    <property type="entry name" value="Ribonuclease H-like"/>
    <property type="match status" value="1"/>
</dbReference>
<organism evidence="2 4">
    <name type="scientific">Araneus ventricosus</name>
    <name type="common">Orbweaver spider</name>
    <name type="synonym">Epeira ventricosa</name>
    <dbReference type="NCBI Taxonomy" id="182803"/>
    <lineage>
        <taxon>Eukaryota</taxon>
        <taxon>Metazoa</taxon>
        <taxon>Ecdysozoa</taxon>
        <taxon>Arthropoda</taxon>
        <taxon>Chelicerata</taxon>
        <taxon>Arachnida</taxon>
        <taxon>Araneae</taxon>
        <taxon>Araneomorphae</taxon>
        <taxon>Entelegynae</taxon>
        <taxon>Araneoidea</taxon>
        <taxon>Araneidae</taxon>
        <taxon>Araneus</taxon>
    </lineage>
</organism>
<dbReference type="Gene3D" id="3.30.420.10">
    <property type="entry name" value="Ribonuclease H-like superfamily/Ribonuclease H"/>
    <property type="match status" value="1"/>
</dbReference>
<name>A0A4Y2JNE0_ARAVE</name>
<proteinExistence type="predicted"/>
<feature type="domain" description="RNase H type-1" evidence="1">
    <location>
        <begin position="1"/>
        <end position="30"/>
    </location>
</feature>
<accession>A0A4Y2JNE0</accession>
<evidence type="ECO:0000313" key="2">
    <source>
        <dbReference type="EMBL" id="GBM90959.1"/>
    </source>
</evidence>
<dbReference type="OrthoDB" id="6437277at2759"/>
<comment type="caution">
    <text evidence="2">The sequence shown here is derived from an EMBL/GenBank/DDBJ whole genome shotgun (WGS) entry which is preliminary data.</text>
</comment>
<dbReference type="Proteomes" id="UP000499080">
    <property type="component" value="Unassembled WGS sequence"/>
</dbReference>